<sequence length="296" mass="33842">MTRDKPLLIVIGGATASGKTQLAIELARHFGTEILSADSRQFYREMRIGNARPTEAELAAAPHHFIADRSLAEPLTAGTFAEAALPLLDRIYQDRSVAILAGGSGLYIRAVCEGLDDFPAVSEGAEARVQRLSSEEGLAGLQRELARLDPEYYATVDRQNHRRLERALRVCYTSDTAYSSFLGKPQERPFRPIYLQPLIDRESLYDRINQRVNHMLEAGLEAEVAALREERYRPVLQTVGYQEWWPYFDGTYDRDRVIELIQRNSRRYAKRQRTWFREYRPVATADEAIALIENTY</sequence>
<feature type="binding site" evidence="10">
    <location>
        <begin position="15"/>
        <end position="20"/>
    </location>
    <ligand>
        <name>substrate</name>
    </ligand>
</feature>
<dbReference type="Gene3D" id="1.10.20.140">
    <property type="match status" value="1"/>
</dbReference>
<dbReference type="PANTHER" id="PTHR11088:SF60">
    <property type="entry name" value="TRNA DIMETHYLALLYLTRANSFERASE"/>
    <property type="match status" value="1"/>
</dbReference>
<proteinExistence type="inferred from homology"/>
<reference evidence="14 15" key="1">
    <citation type="submission" date="2018-02" db="EMBL/GenBank/DDBJ databases">
        <title>Genomic Encyclopedia of Archaeal and Bacterial Type Strains, Phase II (KMG-II): from individual species to whole genera.</title>
        <authorList>
            <person name="Goeker M."/>
        </authorList>
    </citation>
    <scope>NUCLEOTIDE SEQUENCE [LARGE SCALE GENOMIC DNA]</scope>
    <source>
        <strain evidence="14 15">DSM 29526</strain>
    </source>
</reference>
<organism evidence="14 15">
    <name type="scientific">Neolewinella xylanilytica</name>
    <dbReference type="NCBI Taxonomy" id="1514080"/>
    <lineage>
        <taxon>Bacteria</taxon>
        <taxon>Pseudomonadati</taxon>
        <taxon>Bacteroidota</taxon>
        <taxon>Saprospiria</taxon>
        <taxon>Saprospirales</taxon>
        <taxon>Lewinellaceae</taxon>
        <taxon>Neolewinella</taxon>
    </lineage>
</organism>
<dbReference type="NCBIfam" id="TIGR00174">
    <property type="entry name" value="miaA"/>
    <property type="match status" value="1"/>
</dbReference>
<gene>
    <name evidence="10" type="primary">miaA</name>
    <name evidence="14" type="ORF">CLV84_3201</name>
</gene>
<accession>A0A2S6I535</accession>
<keyword evidence="15" id="KW-1185">Reference proteome</keyword>
<keyword evidence="6 10" id="KW-0547">Nucleotide-binding</keyword>
<name>A0A2S6I535_9BACT</name>
<dbReference type="PANTHER" id="PTHR11088">
    <property type="entry name" value="TRNA DIMETHYLALLYLTRANSFERASE"/>
    <property type="match status" value="1"/>
</dbReference>
<dbReference type="EC" id="2.5.1.75" evidence="10"/>
<dbReference type="InterPro" id="IPR027417">
    <property type="entry name" value="P-loop_NTPase"/>
</dbReference>
<evidence type="ECO:0000256" key="11">
    <source>
        <dbReference type="RuleBase" id="RU003783"/>
    </source>
</evidence>
<keyword evidence="7 10" id="KW-0067">ATP-binding</keyword>
<comment type="subunit">
    <text evidence="10">Monomer.</text>
</comment>
<keyword evidence="8 10" id="KW-0460">Magnesium</keyword>
<dbReference type="GO" id="GO:0052381">
    <property type="term" value="F:tRNA dimethylallyltransferase activity"/>
    <property type="evidence" value="ECO:0007669"/>
    <property type="project" value="UniProtKB-UniRule"/>
</dbReference>
<feature type="region of interest" description="Interaction with substrate tRNA" evidence="10">
    <location>
        <begin position="38"/>
        <end position="41"/>
    </location>
</feature>
<comment type="function">
    <text evidence="2 10 12">Catalyzes the transfer of a dimethylallyl group onto the adenine at position 37 in tRNAs that read codons beginning with uridine, leading to the formation of N6-(dimethylallyl)adenosine (i(6)A).</text>
</comment>
<evidence type="ECO:0000256" key="9">
    <source>
        <dbReference type="ARBA" id="ARBA00049563"/>
    </source>
</evidence>
<evidence type="ECO:0000256" key="12">
    <source>
        <dbReference type="RuleBase" id="RU003784"/>
    </source>
</evidence>
<evidence type="ECO:0000256" key="8">
    <source>
        <dbReference type="ARBA" id="ARBA00022842"/>
    </source>
</evidence>
<dbReference type="HAMAP" id="MF_00185">
    <property type="entry name" value="IPP_trans"/>
    <property type="match status" value="1"/>
</dbReference>
<comment type="catalytic activity">
    <reaction evidence="9 10 11">
        <text>adenosine(37) in tRNA + dimethylallyl diphosphate = N(6)-dimethylallyladenosine(37) in tRNA + diphosphate</text>
        <dbReference type="Rhea" id="RHEA:26482"/>
        <dbReference type="Rhea" id="RHEA-COMP:10162"/>
        <dbReference type="Rhea" id="RHEA-COMP:10375"/>
        <dbReference type="ChEBI" id="CHEBI:33019"/>
        <dbReference type="ChEBI" id="CHEBI:57623"/>
        <dbReference type="ChEBI" id="CHEBI:74411"/>
        <dbReference type="ChEBI" id="CHEBI:74415"/>
        <dbReference type="EC" id="2.5.1.75"/>
    </reaction>
</comment>
<evidence type="ECO:0000256" key="3">
    <source>
        <dbReference type="ARBA" id="ARBA00005842"/>
    </source>
</evidence>
<evidence type="ECO:0000256" key="1">
    <source>
        <dbReference type="ARBA" id="ARBA00001946"/>
    </source>
</evidence>
<feature type="binding site" evidence="10">
    <location>
        <begin position="13"/>
        <end position="20"/>
    </location>
    <ligand>
        <name>ATP</name>
        <dbReference type="ChEBI" id="CHEBI:30616"/>
    </ligand>
</feature>
<dbReference type="EMBL" id="PTJC01000006">
    <property type="protein sequence ID" value="PPK86278.1"/>
    <property type="molecule type" value="Genomic_DNA"/>
</dbReference>
<dbReference type="AlphaFoldDB" id="A0A2S6I535"/>
<evidence type="ECO:0000313" key="14">
    <source>
        <dbReference type="EMBL" id="PPK86278.1"/>
    </source>
</evidence>
<keyword evidence="5 10" id="KW-0819">tRNA processing</keyword>
<dbReference type="GO" id="GO:0005524">
    <property type="term" value="F:ATP binding"/>
    <property type="evidence" value="ECO:0007669"/>
    <property type="project" value="UniProtKB-UniRule"/>
</dbReference>
<feature type="site" description="Interaction with substrate tRNA" evidence="10">
    <location>
        <position position="128"/>
    </location>
</feature>
<dbReference type="InterPro" id="IPR018022">
    <property type="entry name" value="IPT"/>
</dbReference>
<evidence type="ECO:0000313" key="15">
    <source>
        <dbReference type="Proteomes" id="UP000237662"/>
    </source>
</evidence>
<evidence type="ECO:0000256" key="4">
    <source>
        <dbReference type="ARBA" id="ARBA00022679"/>
    </source>
</evidence>
<comment type="caution">
    <text evidence="10">Lacks conserved residue(s) required for the propagation of feature annotation.</text>
</comment>
<dbReference type="InterPro" id="IPR039657">
    <property type="entry name" value="Dimethylallyltransferase"/>
</dbReference>
<comment type="caution">
    <text evidence="14">The sequence shown here is derived from an EMBL/GenBank/DDBJ whole genome shotgun (WGS) entry which is preliminary data.</text>
</comment>
<dbReference type="GO" id="GO:0006400">
    <property type="term" value="P:tRNA modification"/>
    <property type="evidence" value="ECO:0007669"/>
    <property type="project" value="TreeGrafter"/>
</dbReference>
<dbReference type="Proteomes" id="UP000237662">
    <property type="component" value="Unassembled WGS sequence"/>
</dbReference>
<dbReference type="Gene3D" id="3.40.50.300">
    <property type="entry name" value="P-loop containing nucleotide triphosphate hydrolases"/>
    <property type="match status" value="1"/>
</dbReference>
<evidence type="ECO:0000256" key="10">
    <source>
        <dbReference type="HAMAP-Rule" id="MF_00185"/>
    </source>
</evidence>
<evidence type="ECO:0000256" key="6">
    <source>
        <dbReference type="ARBA" id="ARBA00022741"/>
    </source>
</evidence>
<evidence type="ECO:0000256" key="5">
    <source>
        <dbReference type="ARBA" id="ARBA00022694"/>
    </source>
</evidence>
<comment type="cofactor">
    <cofactor evidence="1 10">
        <name>Mg(2+)</name>
        <dbReference type="ChEBI" id="CHEBI:18420"/>
    </cofactor>
</comment>
<keyword evidence="4 10" id="KW-0808">Transferase</keyword>
<evidence type="ECO:0000256" key="13">
    <source>
        <dbReference type="RuleBase" id="RU003785"/>
    </source>
</evidence>
<feature type="site" description="Interaction with substrate tRNA" evidence="10">
    <location>
        <position position="104"/>
    </location>
</feature>
<protein>
    <recommendedName>
        <fullName evidence="10">tRNA dimethylallyltransferase</fullName>
        <ecNumber evidence="10">2.5.1.75</ecNumber>
    </recommendedName>
    <alternativeName>
        <fullName evidence="10">Dimethylallyl diphosphate:tRNA dimethylallyltransferase</fullName>
        <shortName evidence="10">DMAPP:tRNA dimethylallyltransferase</shortName>
        <shortName evidence="10">DMATase</shortName>
    </alternativeName>
    <alternativeName>
        <fullName evidence="10">Isopentenyl-diphosphate:tRNA isopentenyltransferase</fullName>
        <shortName evidence="10">IPP transferase</shortName>
        <shortName evidence="10">IPPT</shortName>
        <shortName evidence="10">IPTase</shortName>
    </alternativeName>
</protein>
<evidence type="ECO:0000256" key="2">
    <source>
        <dbReference type="ARBA" id="ARBA00003213"/>
    </source>
</evidence>
<dbReference type="SUPFAM" id="SSF52540">
    <property type="entry name" value="P-loop containing nucleoside triphosphate hydrolases"/>
    <property type="match status" value="2"/>
</dbReference>
<dbReference type="Pfam" id="PF01715">
    <property type="entry name" value="IPPT"/>
    <property type="match status" value="1"/>
</dbReference>
<comment type="similarity">
    <text evidence="3 10 13">Belongs to the IPP transferase family.</text>
</comment>
<evidence type="ECO:0000256" key="7">
    <source>
        <dbReference type="ARBA" id="ARBA00022840"/>
    </source>
</evidence>